<gene>
    <name evidence="2" type="ORF">ASZ90_019470</name>
</gene>
<organism evidence="2">
    <name type="scientific">hydrocarbon metagenome</name>
    <dbReference type="NCBI Taxonomy" id="938273"/>
    <lineage>
        <taxon>unclassified sequences</taxon>
        <taxon>metagenomes</taxon>
        <taxon>ecological metagenomes</taxon>
    </lineage>
</organism>
<dbReference type="AlphaFoldDB" id="A0A0W8E3A9"/>
<protein>
    <submittedName>
        <fullName evidence="2">Uncharacterized protein</fullName>
    </submittedName>
</protein>
<name>A0A0W8E3A9_9ZZZZ</name>
<dbReference type="EMBL" id="LNQE01001892">
    <property type="protein sequence ID" value="KUG03130.1"/>
    <property type="molecule type" value="Genomic_DNA"/>
</dbReference>
<comment type="caution">
    <text evidence="2">The sequence shown here is derived from an EMBL/GenBank/DDBJ whole genome shotgun (WGS) entry which is preliminary data.</text>
</comment>
<accession>A0A0W8E3A9</accession>
<evidence type="ECO:0000256" key="1">
    <source>
        <dbReference type="SAM" id="MobiDB-lite"/>
    </source>
</evidence>
<feature type="region of interest" description="Disordered" evidence="1">
    <location>
        <begin position="1"/>
        <end position="39"/>
    </location>
</feature>
<reference evidence="2" key="1">
    <citation type="journal article" date="2015" name="Proc. Natl. Acad. Sci. U.S.A.">
        <title>Networks of energetic and metabolic interactions define dynamics in microbial communities.</title>
        <authorList>
            <person name="Embree M."/>
            <person name="Liu J.K."/>
            <person name="Al-Bassam M.M."/>
            <person name="Zengler K."/>
        </authorList>
    </citation>
    <scope>NUCLEOTIDE SEQUENCE</scope>
</reference>
<evidence type="ECO:0000313" key="2">
    <source>
        <dbReference type="EMBL" id="KUG03130.1"/>
    </source>
</evidence>
<proteinExistence type="predicted"/>
<sequence>MSNLFGEFGEQPAENTCGATKAPKKSKTTGSTAAKKGLEEKLPVRQMQVKMYSDFYEYEAPDDLQEPTLDDVRKWLLNNHGFTELADSKRVGMFVVNSEVEGEAPYVYCGVKFEKMG</sequence>